<evidence type="ECO:0000313" key="2">
    <source>
        <dbReference type="Proteomes" id="UP000675881"/>
    </source>
</evidence>
<accession>A0A7R8HB87</accession>
<protein>
    <submittedName>
        <fullName evidence="1">(salmon louse) hypothetical protein</fullName>
    </submittedName>
</protein>
<dbReference type="InterPro" id="IPR036397">
    <property type="entry name" value="RNaseH_sf"/>
</dbReference>
<sequence length="105" mass="11870">MTPNGLKGTIKVKVLESWKKQMVITWFDNKVSCQKACHANPEWFLHMDNCSSHTAINTKEFITTSSIRLTDHSAHSTDLTPEDIFLFPNAKELWVVPQLLAVLSG</sequence>
<dbReference type="EMBL" id="HG994585">
    <property type="protein sequence ID" value="CAF2988592.1"/>
    <property type="molecule type" value="Genomic_DNA"/>
</dbReference>
<dbReference type="Proteomes" id="UP000675881">
    <property type="component" value="Chromosome 6"/>
</dbReference>
<dbReference type="Gene3D" id="3.30.420.10">
    <property type="entry name" value="Ribonuclease H-like superfamily/Ribonuclease H"/>
    <property type="match status" value="1"/>
</dbReference>
<reference evidence="1" key="1">
    <citation type="submission" date="2021-02" db="EMBL/GenBank/DDBJ databases">
        <authorList>
            <person name="Bekaert M."/>
        </authorList>
    </citation>
    <scope>NUCLEOTIDE SEQUENCE</scope>
    <source>
        <strain evidence="1">IoA-00</strain>
    </source>
</reference>
<dbReference type="AlphaFoldDB" id="A0A7R8HB87"/>
<evidence type="ECO:0000313" key="1">
    <source>
        <dbReference type="EMBL" id="CAF2988592.1"/>
    </source>
</evidence>
<organism evidence="1 2">
    <name type="scientific">Lepeophtheirus salmonis</name>
    <name type="common">Salmon louse</name>
    <name type="synonym">Caligus salmonis</name>
    <dbReference type="NCBI Taxonomy" id="72036"/>
    <lineage>
        <taxon>Eukaryota</taxon>
        <taxon>Metazoa</taxon>
        <taxon>Ecdysozoa</taxon>
        <taxon>Arthropoda</taxon>
        <taxon>Crustacea</taxon>
        <taxon>Multicrustacea</taxon>
        <taxon>Hexanauplia</taxon>
        <taxon>Copepoda</taxon>
        <taxon>Siphonostomatoida</taxon>
        <taxon>Caligidae</taxon>
        <taxon>Lepeophtheirus</taxon>
    </lineage>
</organism>
<keyword evidence="2" id="KW-1185">Reference proteome</keyword>
<gene>
    <name evidence="1" type="ORF">LSAA_11097</name>
</gene>
<dbReference type="GO" id="GO:0003676">
    <property type="term" value="F:nucleic acid binding"/>
    <property type="evidence" value="ECO:0007669"/>
    <property type="project" value="InterPro"/>
</dbReference>
<proteinExistence type="predicted"/>
<name>A0A7R8HB87_LEPSM</name>